<reference evidence="3 4" key="1">
    <citation type="submission" date="2015-09" db="EMBL/GenBank/DDBJ databases">
        <title>Host preference determinants of Valsa canker pathogens revealed by comparative genomics.</title>
        <authorList>
            <person name="Yin Z."/>
            <person name="Huang L."/>
        </authorList>
    </citation>
    <scope>NUCLEOTIDE SEQUENCE [LARGE SCALE GENOMIC DNA]</scope>
    <source>
        <strain evidence="3 4">YSFL</strain>
    </source>
</reference>
<proteinExistence type="predicted"/>
<feature type="compositionally biased region" description="Acidic residues" evidence="1">
    <location>
        <begin position="363"/>
        <end position="377"/>
    </location>
</feature>
<dbReference type="PROSITE" id="PS50006">
    <property type="entry name" value="FHA_DOMAIN"/>
    <property type="match status" value="1"/>
</dbReference>
<feature type="region of interest" description="Disordered" evidence="1">
    <location>
        <begin position="353"/>
        <end position="384"/>
    </location>
</feature>
<dbReference type="Proteomes" id="UP000284375">
    <property type="component" value="Unassembled WGS sequence"/>
</dbReference>
<feature type="compositionally biased region" description="Low complexity" evidence="1">
    <location>
        <begin position="424"/>
        <end position="435"/>
    </location>
</feature>
<evidence type="ECO:0000313" key="4">
    <source>
        <dbReference type="Proteomes" id="UP000284375"/>
    </source>
</evidence>
<keyword evidence="4" id="KW-1185">Reference proteome</keyword>
<feature type="compositionally biased region" description="Low complexity" evidence="1">
    <location>
        <begin position="300"/>
        <end position="315"/>
    </location>
</feature>
<comment type="caution">
    <text evidence="3">The sequence shown here is derived from an EMBL/GenBank/DDBJ whole genome shotgun (WGS) entry which is preliminary data.</text>
</comment>
<gene>
    <name evidence="3" type="ORF">VSDG_00584</name>
</gene>
<feature type="compositionally biased region" description="Polar residues" evidence="1">
    <location>
        <begin position="286"/>
        <end position="295"/>
    </location>
</feature>
<dbReference type="SUPFAM" id="SSF49879">
    <property type="entry name" value="SMAD/FHA domain"/>
    <property type="match status" value="1"/>
</dbReference>
<evidence type="ECO:0000313" key="3">
    <source>
        <dbReference type="EMBL" id="ROW05082.1"/>
    </source>
</evidence>
<evidence type="ECO:0000259" key="2">
    <source>
        <dbReference type="PROSITE" id="PS50006"/>
    </source>
</evidence>
<dbReference type="OrthoDB" id="5348546at2759"/>
<feature type="compositionally biased region" description="Polar residues" evidence="1">
    <location>
        <begin position="86"/>
        <end position="99"/>
    </location>
</feature>
<feature type="compositionally biased region" description="Low complexity" evidence="1">
    <location>
        <begin position="21"/>
        <end position="67"/>
    </location>
</feature>
<name>A0A423WP11_CYTCH</name>
<feature type="domain" description="FHA" evidence="2">
    <location>
        <begin position="134"/>
        <end position="187"/>
    </location>
</feature>
<sequence>MDSSPGTKPKDRPSSSWHPDTSTTTTTNTIKRPVSQSQLLPPLELLSSSPGLPNASSRRMSRPGSSSKAPVATNNHAYLKYPTPLPTSSTGILSSSPPRINTRPPLQRVPSFVSERAPLSAVPSIELNENGDTVLMGRSSNSSHFQLSANRLISRVHVKARYVPATVPLQPNKIEIECNGWNGLKLHCQGRTHHLHKGDILAFETEGAEIMLDVQDARVLVHWPKGDVRDDLVDLGWEDSPRSVRNGASPIAGLGPRSGGGVDLGLLQSSPLRRTTRIASPESPTPAHTSLQQALSDGVPSSSQHSSILSDLPSSIDRDKSVEIYEDEDADGQGSSLKDGSVGNQSFITDVNKSFSSDLSDVNSDEDEENDPNEENDPVVLSFGPFGANLNSRMAMASFQAESPKRRRLDSGGYASASPKDNAASRTLSAAADASNSHRSSKSATTPLQDSIGRKASPTPAPEEIAPDLSHLDVATITNHIANQLAYSRLSSTPLSTIMANLPAEEKKGLRREELKYIVESTACIGTIERHGKDAEGKALESQYYYVPEKDDDEHRRAAVVDGLRKPTLRNCRKHHVQYYWKRPRTP</sequence>
<feature type="region of interest" description="Disordered" evidence="1">
    <location>
        <begin position="238"/>
        <end position="317"/>
    </location>
</feature>
<dbReference type="STRING" id="252740.A0A423WP11"/>
<organism evidence="3 4">
    <name type="scientific">Cytospora chrysosperma</name>
    <name type="common">Cytospora canker fungus</name>
    <name type="synonym">Sphaeria chrysosperma</name>
    <dbReference type="NCBI Taxonomy" id="252740"/>
    <lineage>
        <taxon>Eukaryota</taxon>
        <taxon>Fungi</taxon>
        <taxon>Dikarya</taxon>
        <taxon>Ascomycota</taxon>
        <taxon>Pezizomycotina</taxon>
        <taxon>Sordariomycetes</taxon>
        <taxon>Sordariomycetidae</taxon>
        <taxon>Diaporthales</taxon>
        <taxon>Cytosporaceae</taxon>
        <taxon>Cytospora</taxon>
    </lineage>
</organism>
<dbReference type="InterPro" id="IPR008984">
    <property type="entry name" value="SMAD_FHA_dom_sf"/>
</dbReference>
<feature type="region of interest" description="Disordered" evidence="1">
    <location>
        <begin position="1"/>
        <end position="106"/>
    </location>
</feature>
<accession>A0A423WP11</accession>
<dbReference type="EMBL" id="LJZO01000001">
    <property type="protein sequence ID" value="ROW05082.1"/>
    <property type="molecule type" value="Genomic_DNA"/>
</dbReference>
<dbReference type="AlphaFoldDB" id="A0A423WP11"/>
<protein>
    <recommendedName>
        <fullName evidence="2">FHA domain-containing protein</fullName>
    </recommendedName>
</protein>
<evidence type="ECO:0000256" key="1">
    <source>
        <dbReference type="SAM" id="MobiDB-lite"/>
    </source>
</evidence>
<feature type="region of interest" description="Disordered" evidence="1">
    <location>
        <begin position="399"/>
        <end position="465"/>
    </location>
</feature>
<dbReference type="InterPro" id="IPR000253">
    <property type="entry name" value="FHA_dom"/>
</dbReference>